<feature type="compositionally biased region" description="Polar residues" evidence="4">
    <location>
        <begin position="33"/>
        <end position="53"/>
    </location>
</feature>
<feature type="compositionally biased region" description="Polar residues" evidence="4">
    <location>
        <begin position="82"/>
        <end position="101"/>
    </location>
</feature>
<feature type="region of interest" description="Disordered" evidence="4">
    <location>
        <begin position="1"/>
        <end position="152"/>
    </location>
</feature>
<dbReference type="PROSITE" id="PS50002">
    <property type="entry name" value="SH3"/>
    <property type="match status" value="1"/>
</dbReference>
<dbReference type="SUPFAM" id="SSF50044">
    <property type="entry name" value="SH3-domain"/>
    <property type="match status" value="2"/>
</dbReference>
<protein>
    <submittedName>
        <fullName evidence="7 8">PML-RARA-regulated adapter molecule 1-like isoform X1</fullName>
    </submittedName>
</protein>
<sequence length="567" mass="63675">MEEKENVKSLRARFHMNQQDSDGSRTWKPPSLGGQSALSAATKQRQGFATNQLVKKDGSMGVLPTKPPVPKKKDLVLGPSFQLPQAQMQERSSVSQLNSKFQGEVAKFETRGPTSPLKTSPCSILQKTGARKLPNEGNSKMDASVSSVPQRSMAEIQQDLMEKFAQTQRAAKGIVTVSDKVPALPMAQKNVSETSSNIPTRKPLPSEKVLGPRPEKPRRPPIVNLDKFRTLLVNKTERCPATGNNLDRPMQKSPASSPLHYRAHQHPMLLKPSVPLPSTAEEHYDDAASIGTYNKGTVPSRMPKCLSPGRDEYYDDVEMIPDEFPPPPVNLCELQPGWKSEKDLKKRQKEENEFRKKFKFEGQIMVVTRMMVTPSAGVKKGGGKDLPFKKGEILDVIQLSNQEKIICRNTQGKFGYVPKRFLLQIEREIYDDVGIHDELYDDIELIMNVQPPLPPKPRMSSEEQELALKAKNEKDLIKAEKEEKDFRKKFKFEGEIRIVTRMMVTPSVGVKKGGGKDLPISGGEILDVIQIKSKDKVICRNTQGKYGYVKKNYLLQLELDIYDDVDN</sequence>
<dbReference type="InterPro" id="IPR043443">
    <property type="entry name" value="FYB1/2-like"/>
</dbReference>
<dbReference type="Proteomes" id="UP000515156">
    <property type="component" value="Chromosome 11"/>
</dbReference>
<dbReference type="InterPro" id="IPR001452">
    <property type="entry name" value="SH3_domain"/>
</dbReference>
<evidence type="ECO:0000256" key="4">
    <source>
        <dbReference type="SAM" id="MobiDB-lite"/>
    </source>
</evidence>
<dbReference type="Pfam" id="PF14603">
    <property type="entry name" value="hSH3"/>
    <property type="match status" value="2"/>
</dbReference>
<keyword evidence="1 3" id="KW-0728">SH3 domain</keyword>
<evidence type="ECO:0000313" key="8">
    <source>
        <dbReference type="RefSeq" id="XP_030075444.1"/>
    </source>
</evidence>
<feature type="region of interest" description="Disordered" evidence="4">
    <location>
        <begin position="188"/>
        <end position="221"/>
    </location>
</feature>
<dbReference type="GO" id="GO:0007229">
    <property type="term" value="P:integrin-mediated signaling pathway"/>
    <property type="evidence" value="ECO:0007669"/>
    <property type="project" value="InterPro"/>
</dbReference>
<dbReference type="OrthoDB" id="8889279at2759"/>
<dbReference type="GeneID" id="115480718"/>
<evidence type="ECO:0000256" key="3">
    <source>
        <dbReference type="PROSITE-ProRule" id="PRU00192"/>
    </source>
</evidence>
<dbReference type="KEGG" id="muo:115480718"/>
<proteinExistence type="predicted"/>
<evidence type="ECO:0000259" key="5">
    <source>
        <dbReference type="PROSITE" id="PS50002"/>
    </source>
</evidence>
<name>A0A6P7ZKQ5_9AMPH</name>
<keyword evidence="2" id="KW-0597">Phosphoprotein</keyword>
<dbReference type="GO" id="GO:0050852">
    <property type="term" value="P:T cell receptor signaling pathway"/>
    <property type="evidence" value="ECO:0007669"/>
    <property type="project" value="TreeGrafter"/>
</dbReference>
<gene>
    <name evidence="7 8" type="primary">LOC115480718</name>
</gene>
<feature type="region of interest" description="Disordered" evidence="4">
    <location>
        <begin position="239"/>
        <end position="258"/>
    </location>
</feature>
<dbReference type="InterPro" id="IPR029294">
    <property type="entry name" value="hSH3"/>
</dbReference>
<dbReference type="PANTHER" id="PTHR16830">
    <property type="entry name" value="SH2 CONTAINING ADAPTOR PRAM-1 RELATED"/>
    <property type="match status" value="1"/>
</dbReference>
<dbReference type="Gene3D" id="2.30.30.40">
    <property type="entry name" value="SH3 Domains"/>
    <property type="match status" value="2"/>
</dbReference>
<evidence type="ECO:0000256" key="1">
    <source>
        <dbReference type="ARBA" id="ARBA00022443"/>
    </source>
</evidence>
<feature type="domain" description="SH3" evidence="5">
    <location>
        <begin position="349"/>
        <end position="427"/>
    </location>
</feature>
<reference evidence="6" key="1">
    <citation type="submission" date="2024-06" db="UniProtKB">
        <authorList>
            <consortium name="RefSeq"/>
        </authorList>
    </citation>
    <scope>NUCLEOTIDE SEQUENCE [LARGE SCALE GENOMIC DNA]</scope>
</reference>
<organism evidence="6 8">
    <name type="scientific">Microcaecilia unicolor</name>
    <dbReference type="NCBI Taxonomy" id="1415580"/>
    <lineage>
        <taxon>Eukaryota</taxon>
        <taxon>Metazoa</taxon>
        <taxon>Chordata</taxon>
        <taxon>Craniata</taxon>
        <taxon>Vertebrata</taxon>
        <taxon>Euteleostomi</taxon>
        <taxon>Amphibia</taxon>
        <taxon>Gymnophiona</taxon>
        <taxon>Siphonopidae</taxon>
        <taxon>Microcaecilia</taxon>
    </lineage>
</organism>
<keyword evidence="6" id="KW-1185">Reference proteome</keyword>
<feature type="compositionally biased region" description="Polar residues" evidence="4">
    <location>
        <begin position="112"/>
        <end position="126"/>
    </location>
</feature>
<dbReference type="RefSeq" id="XP_030075444.1">
    <property type="nucleotide sequence ID" value="XM_030219584.1"/>
</dbReference>
<feature type="compositionally biased region" description="Polar residues" evidence="4">
    <location>
        <begin position="189"/>
        <end position="199"/>
    </location>
</feature>
<evidence type="ECO:0000313" key="6">
    <source>
        <dbReference type="Proteomes" id="UP000515156"/>
    </source>
</evidence>
<evidence type="ECO:0000256" key="2">
    <source>
        <dbReference type="ARBA" id="ARBA00022553"/>
    </source>
</evidence>
<reference evidence="8" key="2">
    <citation type="submission" date="2025-04" db="UniProtKB">
        <authorList>
            <consortium name="RefSeq"/>
        </authorList>
    </citation>
    <scope>IDENTIFICATION</scope>
</reference>
<accession>A0A6P7ZKQ5</accession>
<dbReference type="AlphaFoldDB" id="A0A6P7ZKQ5"/>
<dbReference type="GO" id="GO:0005886">
    <property type="term" value="C:plasma membrane"/>
    <property type="evidence" value="ECO:0007669"/>
    <property type="project" value="InterPro"/>
</dbReference>
<evidence type="ECO:0000313" key="7">
    <source>
        <dbReference type="RefSeq" id="XP_030075443.1"/>
    </source>
</evidence>
<dbReference type="RefSeq" id="XP_030075443.1">
    <property type="nucleotide sequence ID" value="XM_030219583.1"/>
</dbReference>
<dbReference type="GO" id="GO:0072659">
    <property type="term" value="P:protein localization to plasma membrane"/>
    <property type="evidence" value="ECO:0007669"/>
    <property type="project" value="TreeGrafter"/>
</dbReference>
<dbReference type="PANTHER" id="PTHR16830:SF11">
    <property type="entry name" value="PML-RARA-REGULATED ADAPTER MOLECULE 1"/>
    <property type="match status" value="1"/>
</dbReference>
<dbReference type="InterPro" id="IPR036028">
    <property type="entry name" value="SH3-like_dom_sf"/>
</dbReference>